<dbReference type="InterPro" id="IPR013087">
    <property type="entry name" value="Znf_C2H2_type"/>
</dbReference>
<dbReference type="Proteomes" id="UP000777438">
    <property type="component" value="Unassembled WGS sequence"/>
</dbReference>
<keyword evidence="5" id="KW-1185">Reference proteome</keyword>
<dbReference type="PROSITE" id="PS00028">
    <property type="entry name" value="ZINC_FINGER_C2H2_1"/>
    <property type="match status" value="1"/>
</dbReference>
<organism evidence="4 5">
    <name type="scientific">Thelonectria olida</name>
    <dbReference type="NCBI Taxonomy" id="1576542"/>
    <lineage>
        <taxon>Eukaryota</taxon>
        <taxon>Fungi</taxon>
        <taxon>Dikarya</taxon>
        <taxon>Ascomycota</taxon>
        <taxon>Pezizomycotina</taxon>
        <taxon>Sordariomycetes</taxon>
        <taxon>Hypocreomycetidae</taxon>
        <taxon>Hypocreales</taxon>
        <taxon>Nectriaceae</taxon>
        <taxon>Thelonectria</taxon>
    </lineage>
</organism>
<keyword evidence="1" id="KW-0862">Zinc</keyword>
<accession>A0A9P9AGX0</accession>
<evidence type="ECO:0000256" key="2">
    <source>
        <dbReference type="SAM" id="MobiDB-lite"/>
    </source>
</evidence>
<protein>
    <recommendedName>
        <fullName evidence="3">C2H2-type domain-containing protein</fullName>
    </recommendedName>
</protein>
<sequence>MENQSFQFWEDHLPQSSSSPSPITSRPQRSLPRQRSRYLRPSGSQHSSEPIPIPIPHSTSDSTLGPMQRWQESPPETEAASLEAIAGALHTTLPHFSSCESLRSRAESRAASTRSLNSNNTGHSSGSIASTRSTTSRALRRRRQNNRVAKTKQKGSLAKDRRPFQCTFCCDSFKSKYDWSRHEKSRHLSLERWVCTPHGGAVMSLATGRSHCAYCNILDPTPEHLDTHSHDQCQSSGQPHTFNRKDHLVQHLRLVHHLDVLPVLDDWKLEAPPMSSRCGFCDKQMTSWPERVDHLAQHFRKGKTMLDWKGDHCFEPSIAAQVTNALPPYLIGQESNTVVPFSATSIITRDHLSQIRTFHQELEHGPDERDPGGGAEAQLELPDVMQSAPPTETFVKLLTLRLGRFAQQHMSIGIIPTDDMFQAESRRLLYGSEDGWEQTIADNDQWLADFRNQHIDSNSGSI</sequence>
<feature type="region of interest" description="Disordered" evidence="2">
    <location>
        <begin position="107"/>
        <end position="156"/>
    </location>
</feature>
<gene>
    <name evidence="4" type="ORF">B0T10DRAFT_413412</name>
</gene>
<evidence type="ECO:0000313" key="5">
    <source>
        <dbReference type="Proteomes" id="UP000777438"/>
    </source>
</evidence>
<keyword evidence="1" id="KW-0863">Zinc-finger</keyword>
<dbReference type="AlphaFoldDB" id="A0A9P9AGX0"/>
<comment type="caution">
    <text evidence="4">The sequence shown here is derived from an EMBL/GenBank/DDBJ whole genome shotgun (WGS) entry which is preliminary data.</text>
</comment>
<evidence type="ECO:0000313" key="4">
    <source>
        <dbReference type="EMBL" id="KAH6877242.1"/>
    </source>
</evidence>
<reference evidence="4 5" key="1">
    <citation type="journal article" date="2021" name="Nat. Commun.">
        <title>Genetic determinants of endophytism in the Arabidopsis root mycobiome.</title>
        <authorList>
            <person name="Mesny F."/>
            <person name="Miyauchi S."/>
            <person name="Thiergart T."/>
            <person name="Pickel B."/>
            <person name="Atanasova L."/>
            <person name="Karlsson M."/>
            <person name="Huettel B."/>
            <person name="Barry K.W."/>
            <person name="Haridas S."/>
            <person name="Chen C."/>
            <person name="Bauer D."/>
            <person name="Andreopoulos W."/>
            <person name="Pangilinan J."/>
            <person name="LaButti K."/>
            <person name="Riley R."/>
            <person name="Lipzen A."/>
            <person name="Clum A."/>
            <person name="Drula E."/>
            <person name="Henrissat B."/>
            <person name="Kohler A."/>
            <person name="Grigoriev I.V."/>
            <person name="Martin F.M."/>
            <person name="Hacquard S."/>
        </authorList>
    </citation>
    <scope>NUCLEOTIDE SEQUENCE [LARGE SCALE GENOMIC DNA]</scope>
    <source>
        <strain evidence="4 5">MPI-CAGE-CH-0241</strain>
    </source>
</reference>
<feature type="compositionally biased region" description="Basic residues" evidence="2">
    <location>
        <begin position="138"/>
        <end position="153"/>
    </location>
</feature>
<feature type="compositionally biased region" description="Low complexity" evidence="2">
    <location>
        <begin position="14"/>
        <end position="31"/>
    </location>
</feature>
<evidence type="ECO:0000259" key="3">
    <source>
        <dbReference type="PROSITE" id="PS50157"/>
    </source>
</evidence>
<feature type="region of interest" description="Disordered" evidence="2">
    <location>
        <begin position="1"/>
        <end position="79"/>
    </location>
</feature>
<evidence type="ECO:0000256" key="1">
    <source>
        <dbReference type="PROSITE-ProRule" id="PRU00042"/>
    </source>
</evidence>
<dbReference type="OrthoDB" id="5399138at2759"/>
<dbReference type="PROSITE" id="PS50157">
    <property type="entry name" value="ZINC_FINGER_C2H2_2"/>
    <property type="match status" value="1"/>
</dbReference>
<feature type="compositionally biased region" description="Low complexity" evidence="2">
    <location>
        <begin position="124"/>
        <end position="137"/>
    </location>
</feature>
<dbReference type="GO" id="GO:0008270">
    <property type="term" value="F:zinc ion binding"/>
    <property type="evidence" value="ECO:0007669"/>
    <property type="project" value="UniProtKB-KW"/>
</dbReference>
<proteinExistence type="predicted"/>
<dbReference type="EMBL" id="JAGPYM010000030">
    <property type="protein sequence ID" value="KAH6877242.1"/>
    <property type="molecule type" value="Genomic_DNA"/>
</dbReference>
<feature type="domain" description="C2H2-type" evidence="3">
    <location>
        <begin position="164"/>
        <end position="192"/>
    </location>
</feature>
<name>A0A9P9AGX0_9HYPO</name>
<keyword evidence="1" id="KW-0479">Metal-binding</keyword>
<dbReference type="SMART" id="SM00355">
    <property type="entry name" value="ZnF_C2H2"/>
    <property type="match status" value="3"/>
</dbReference>